<dbReference type="GO" id="GO:0022857">
    <property type="term" value="F:transmembrane transporter activity"/>
    <property type="evidence" value="ECO:0007669"/>
    <property type="project" value="TreeGrafter"/>
</dbReference>
<dbReference type="InterPro" id="IPR036259">
    <property type="entry name" value="MFS_trans_sf"/>
</dbReference>
<accession>A0A917D3V3</accession>
<reference evidence="7" key="1">
    <citation type="journal article" date="2014" name="Int. J. Syst. Evol. Microbiol.">
        <title>Complete genome sequence of Corynebacterium casei LMG S-19264T (=DSM 44701T), isolated from a smear-ripened cheese.</title>
        <authorList>
            <consortium name="US DOE Joint Genome Institute (JGI-PGF)"/>
            <person name="Walter F."/>
            <person name="Albersmeier A."/>
            <person name="Kalinowski J."/>
            <person name="Ruckert C."/>
        </authorList>
    </citation>
    <scope>NUCLEOTIDE SEQUENCE</scope>
    <source>
        <strain evidence="7">CGMCC 1.16134</strain>
    </source>
</reference>
<comment type="caution">
    <text evidence="7">The sequence shown here is derived from an EMBL/GenBank/DDBJ whole genome shotgun (WGS) entry which is preliminary data.</text>
</comment>
<protein>
    <recommendedName>
        <fullName evidence="9">MFS transporter</fullName>
    </recommendedName>
</protein>
<dbReference type="Gene3D" id="1.20.1250.20">
    <property type="entry name" value="MFS general substrate transporter like domains"/>
    <property type="match status" value="1"/>
</dbReference>
<feature type="transmembrane region" description="Helical" evidence="6">
    <location>
        <begin position="97"/>
        <end position="119"/>
    </location>
</feature>
<keyword evidence="8" id="KW-1185">Reference proteome</keyword>
<sequence>MLTKNAKKSIITFPFTLGTLYIVFFLFGQFSIPMTIITVIWGVLAGIGGNFNQYLMMSATPEAPDFANGLFLTSANLGTTFGAAVGGVFILEWGTRYVVWVGILSLLLSVLAISLRNYVVAISKQLSR</sequence>
<dbReference type="SUPFAM" id="SSF103473">
    <property type="entry name" value="MFS general substrate transporter"/>
    <property type="match status" value="1"/>
</dbReference>
<dbReference type="InterPro" id="IPR050189">
    <property type="entry name" value="MFS_Efflux_Transporters"/>
</dbReference>
<feature type="transmembrane region" description="Helical" evidence="6">
    <location>
        <begin position="12"/>
        <end position="30"/>
    </location>
</feature>
<comment type="subcellular location">
    <subcellularLocation>
        <location evidence="1">Cell membrane</location>
        <topology evidence="1">Multi-pass membrane protein</topology>
    </subcellularLocation>
</comment>
<feature type="transmembrane region" description="Helical" evidence="6">
    <location>
        <begin position="36"/>
        <end position="57"/>
    </location>
</feature>
<evidence type="ECO:0000256" key="1">
    <source>
        <dbReference type="ARBA" id="ARBA00004651"/>
    </source>
</evidence>
<dbReference type="PANTHER" id="PTHR43124:SF3">
    <property type="entry name" value="CHLORAMPHENICOL EFFLUX PUMP RV0191"/>
    <property type="match status" value="1"/>
</dbReference>
<evidence type="ECO:0000256" key="4">
    <source>
        <dbReference type="ARBA" id="ARBA00022989"/>
    </source>
</evidence>
<dbReference type="EMBL" id="BMKR01000046">
    <property type="protein sequence ID" value="GGG09068.1"/>
    <property type="molecule type" value="Genomic_DNA"/>
</dbReference>
<keyword evidence="3 6" id="KW-0812">Transmembrane</keyword>
<feature type="transmembrane region" description="Helical" evidence="6">
    <location>
        <begin position="69"/>
        <end position="91"/>
    </location>
</feature>
<evidence type="ECO:0008006" key="9">
    <source>
        <dbReference type="Google" id="ProtNLM"/>
    </source>
</evidence>
<keyword evidence="4 6" id="KW-1133">Transmembrane helix</keyword>
<dbReference type="Proteomes" id="UP000637643">
    <property type="component" value="Unassembled WGS sequence"/>
</dbReference>
<evidence type="ECO:0000313" key="8">
    <source>
        <dbReference type="Proteomes" id="UP000637643"/>
    </source>
</evidence>
<evidence type="ECO:0000256" key="6">
    <source>
        <dbReference type="SAM" id="Phobius"/>
    </source>
</evidence>
<name>A0A917D3V3_9BACL</name>
<evidence type="ECO:0000256" key="3">
    <source>
        <dbReference type="ARBA" id="ARBA00022692"/>
    </source>
</evidence>
<dbReference type="GO" id="GO:0005886">
    <property type="term" value="C:plasma membrane"/>
    <property type="evidence" value="ECO:0007669"/>
    <property type="project" value="UniProtKB-SubCell"/>
</dbReference>
<keyword evidence="2" id="KW-1003">Cell membrane</keyword>
<reference evidence="7" key="2">
    <citation type="submission" date="2020-09" db="EMBL/GenBank/DDBJ databases">
        <authorList>
            <person name="Sun Q."/>
            <person name="Zhou Y."/>
        </authorList>
    </citation>
    <scope>NUCLEOTIDE SEQUENCE</scope>
    <source>
        <strain evidence="7">CGMCC 1.16134</strain>
    </source>
</reference>
<organism evidence="7 8">
    <name type="scientific">Paenibacillus albidus</name>
    <dbReference type="NCBI Taxonomy" id="2041023"/>
    <lineage>
        <taxon>Bacteria</taxon>
        <taxon>Bacillati</taxon>
        <taxon>Bacillota</taxon>
        <taxon>Bacilli</taxon>
        <taxon>Bacillales</taxon>
        <taxon>Paenibacillaceae</taxon>
        <taxon>Paenibacillus</taxon>
    </lineage>
</organism>
<keyword evidence="5 6" id="KW-0472">Membrane</keyword>
<dbReference type="AlphaFoldDB" id="A0A917D3V3"/>
<proteinExistence type="predicted"/>
<dbReference type="PANTHER" id="PTHR43124">
    <property type="entry name" value="PURINE EFFLUX PUMP PBUE"/>
    <property type="match status" value="1"/>
</dbReference>
<evidence type="ECO:0000313" key="7">
    <source>
        <dbReference type="EMBL" id="GGG09068.1"/>
    </source>
</evidence>
<gene>
    <name evidence="7" type="ORF">GCM10010912_62000</name>
</gene>
<evidence type="ECO:0000256" key="5">
    <source>
        <dbReference type="ARBA" id="ARBA00023136"/>
    </source>
</evidence>
<evidence type="ECO:0000256" key="2">
    <source>
        <dbReference type="ARBA" id="ARBA00022475"/>
    </source>
</evidence>